<dbReference type="GO" id="GO:0004056">
    <property type="term" value="F:argininosuccinate lyase activity"/>
    <property type="evidence" value="ECO:0007669"/>
    <property type="project" value="UniProtKB-EC"/>
</dbReference>
<comment type="caution">
    <text evidence="2">The sequence shown here is derived from an EMBL/GenBank/DDBJ whole genome shotgun (WGS) entry which is preliminary data.</text>
</comment>
<dbReference type="EMBL" id="VSSQ01132678">
    <property type="protein sequence ID" value="MPN59086.1"/>
    <property type="molecule type" value="Genomic_DNA"/>
</dbReference>
<sequence length="85" mass="9580">MPFRDAYKVVGHLVSYCIENEESLETLTLKDFRSICALFDEDVYQALSLKTCVNERKVEGGPSAVSIAHQIGALKERIEMVDEND</sequence>
<dbReference type="EC" id="4.3.2.1" evidence="2"/>
<proteinExistence type="predicted"/>
<dbReference type="GO" id="GO:0005829">
    <property type="term" value="C:cytosol"/>
    <property type="evidence" value="ECO:0007669"/>
    <property type="project" value="TreeGrafter"/>
</dbReference>
<dbReference type="GO" id="GO:0042450">
    <property type="term" value="P:L-arginine biosynthetic process via ornithine"/>
    <property type="evidence" value="ECO:0007669"/>
    <property type="project" value="InterPro"/>
</dbReference>
<dbReference type="Gene3D" id="1.10.40.30">
    <property type="entry name" value="Fumarase/aspartase (C-terminal domain)"/>
    <property type="match status" value="1"/>
</dbReference>
<dbReference type="AlphaFoldDB" id="A0A645J6K4"/>
<accession>A0A645J6K4</accession>
<dbReference type="InterPro" id="IPR008948">
    <property type="entry name" value="L-Aspartase-like"/>
</dbReference>
<dbReference type="InterPro" id="IPR009049">
    <property type="entry name" value="Argininosuccinate_lyase"/>
</dbReference>
<dbReference type="InterPro" id="IPR029419">
    <property type="entry name" value="Arg_succ_lyase_C"/>
</dbReference>
<dbReference type="PANTHER" id="PTHR43814:SF1">
    <property type="entry name" value="ARGININOSUCCINATE LYASE"/>
    <property type="match status" value="1"/>
</dbReference>
<organism evidence="2">
    <name type="scientific">bioreactor metagenome</name>
    <dbReference type="NCBI Taxonomy" id="1076179"/>
    <lineage>
        <taxon>unclassified sequences</taxon>
        <taxon>metagenomes</taxon>
        <taxon>ecological metagenomes</taxon>
    </lineage>
</organism>
<protein>
    <submittedName>
        <fullName evidence="2">Argininosuccinate lyase</fullName>
        <ecNumber evidence="2">4.3.2.1</ecNumber>
    </submittedName>
</protein>
<dbReference type="PANTHER" id="PTHR43814">
    <property type="entry name" value="ARGININOSUCCINATE LYASE"/>
    <property type="match status" value="1"/>
</dbReference>
<gene>
    <name evidence="2" type="primary">argH_52</name>
    <name evidence="2" type="ORF">SDC9_206804</name>
</gene>
<dbReference type="Pfam" id="PF14698">
    <property type="entry name" value="ASL_C2"/>
    <property type="match status" value="1"/>
</dbReference>
<evidence type="ECO:0000259" key="1">
    <source>
        <dbReference type="Pfam" id="PF14698"/>
    </source>
</evidence>
<reference evidence="2" key="1">
    <citation type="submission" date="2019-08" db="EMBL/GenBank/DDBJ databases">
        <authorList>
            <person name="Kucharzyk K."/>
            <person name="Murdoch R.W."/>
            <person name="Higgins S."/>
            <person name="Loffler F."/>
        </authorList>
    </citation>
    <scope>NUCLEOTIDE SEQUENCE</scope>
</reference>
<name>A0A645J6K4_9ZZZZ</name>
<evidence type="ECO:0000313" key="2">
    <source>
        <dbReference type="EMBL" id="MPN59086.1"/>
    </source>
</evidence>
<dbReference type="SUPFAM" id="SSF48557">
    <property type="entry name" value="L-aspartase-like"/>
    <property type="match status" value="1"/>
</dbReference>
<keyword evidence="2" id="KW-0456">Lyase</keyword>
<feature type="domain" description="Argininosuccinate lyase C-terminal" evidence="1">
    <location>
        <begin position="1"/>
        <end position="54"/>
    </location>
</feature>